<protein>
    <submittedName>
        <fullName evidence="2">Uncharacterized protein</fullName>
    </submittedName>
</protein>
<keyword evidence="1" id="KW-0472">Membrane</keyword>
<evidence type="ECO:0000256" key="1">
    <source>
        <dbReference type="SAM" id="Phobius"/>
    </source>
</evidence>
<sequence length="34" mass="3724">MRKNVPFLITLIRGILAVSLGTLLLFQPRANSGL</sequence>
<dbReference type="EMBL" id="BARU01010133">
    <property type="protein sequence ID" value="GAH45290.1"/>
    <property type="molecule type" value="Genomic_DNA"/>
</dbReference>
<dbReference type="AlphaFoldDB" id="X1GKB3"/>
<gene>
    <name evidence="2" type="ORF">S03H2_19402</name>
</gene>
<feature type="non-terminal residue" evidence="2">
    <location>
        <position position="34"/>
    </location>
</feature>
<reference evidence="2" key="1">
    <citation type="journal article" date="2014" name="Front. Microbiol.">
        <title>High frequency of phylogenetically diverse reductive dehalogenase-homologous genes in deep subseafloor sedimentary metagenomes.</title>
        <authorList>
            <person name="Kawai M."/>
            <person name="Futagami T."/>
            <person name="Toyoda A."/>
            <person name="Takaki Y."/>
            <person name="Nishi S."/>
            <person name="Hori S."/>
            <person name="Arai W."/>
            <person name="Tsubouchi T."/>
            <person name="Morono Y."/>
            <person name="Uchiyama I."/>
            <person name="Ito T."/>
            <person name="Fujiyama A."/>
            <person name="Inagaki F."/>
            <person name="Takami H."/>
        </authorList>
    </citation>
    <scope>NUCLEOTIDE SEQUENCE</scope>
    <source>
        <strain evidence="2">Expedition CK06-06</strain>
    </source>
</reference>
<keyword evidence="1" id="KW-0812">Transmembrane</keyword>
<feature type="transmembrane region" description="Helical" evidence="1">
    <location>
        <begin position="6"/>
        <end position="26"/>
    </location>
</feature>
<accession>X1GKB3</accession>
<proteinExistence type="predicted"/>
<comment type="caution">
    <text evidence="2">The sequence shown here is derived from an EMBL/GenBank/DDBJ whole genome shotgun (WGS) entry which is preliminary data.</text>
</comment>
<evidence type="ECO:0000313" key="2">
    <source>
        <dbReference type="EMBL" id="GAH45290.1"/>
    </source>
</evidence>
<keyword evidence="1" id="KW-1133">Transmembrane helix</keyword>
<name>X1GKB3_9ZZZZ</name>
<organism evidence="2">
    <name type="scientific">marine sediment metagenome</name>
    <dbReference type="NCBI Taxonomy" id="412755"/>
    <lineage>
        <taxon>unclassified sequences</taxon>
        <taxon>metagenomes</taxon>
        <taxon>ecological metagenomes</taxon>
    </lineage>
</organism>